<dbReference type="GO" id="GO:0016020">
    <property type="term" value="C:membrane"/>
    <property type="evidence" value="ECO:0007669"/>
    <property type="project" value="InterPro"/>
</dbReference>
<gene>
    <name evidence="3" type="ORF">FCL40_05795</name>
</gene>
<keyword evidence="1" id="KW-0472">Membrane</keyword>
<reference evidence="3 4" key="1">
    <citation type="submission" date="2019-04" db="EMBL/GenBank/DDBJ databases">
        <authorList>
            <person name="Hwang J.C."/>
        </authorList>
    </citation>
    <scope>NUCLEOTIDE SEQUENCE [LARGE SCALE GENOMIC DNA]</scope>
    <source>
        <strain evidence="3 4">IMCC35001</strain>
    </source>
</reference>
<feature type="transmembrane region" description="Helical" evidence="1">
    <location>
        <begin position="231"/>
        <end position="252"/>
    </location>
</feature>
<evidence type="ECO:0000313" key="4">
    <source>
        <dbReference type="Proteomes" id="UP000305674"/>
    </source>
</evidence>
<name>A0A4U1BHE2_9GAMM</name>
<keyword evidence="1" id="KW-0812">Transmembrane</keyword>
<dbReference type="InterPro" id="IPR037185">
    <property type="entry name" value="EmrE-like"/>
</dbReference>
<dbReference type="RefSeq" id="WP_136852202.1">
    <property type="nucleotide sequence ID" value="NZ_SWCI01000002.1"/>
</dbReference>
<organism evidence="3 4">
    <name type="scientific">Ferrimonas sediminicola</name>
    <dbReference type="NCBI Taxonomy" id="2569538"/>
    <lineage>
        <taxon>Bacteria</taxon>
        <taxon>Pseudomonadati</taxon>
        <taxon>Pseudomonadota</taxon>
        <taxon>Gammaproteobacteria</taxon>
        <taxon>Alteromonadales</taxon>
        <taxon>Ferrimonadaceae</taxon>
        <taxon>Ferrimonas</taxon>
    </lineage>
</organism>
<feature type="transmembrane region" description="Helical" evidence="1">
    <location>
        <begin position="258"/>
        <end position="275"/>
    </location>
</feature>
<feature type="transmembrane region" description="Helical" evidence="1">
    <location>
        <begin position="35"/>
        <end position="56"/>
    </location>
</feature>
<feature type="transmembrane region" description="Helical" evidence="1">
    <location>
        <begin position="203"/>
        <end position="224"/>
    </location>
</feature>
<dbReference type="Proteomes" id="UP000305674">
    <property type="component" value="Unassembled WGS sequence"/>
</dbReference>
<dbReference type="OrthoDB" id="148351at2"/>
<proteinExistence type="predicted"/>
<feature type="transmembrane region" description="Helical" evidence="1">
    <location>
        <begin position="121"/>
        <end position="138"/>
    </location>
</feature>
<feature type="transmembrane region" description="Helical" evidence="1">
    <location>
        <begin position="68"/>
        <end position="91"/>
    </location>
</feature>
<dbReference type="PANTHER" id="PTHR22911">
    <property type="entry name" value="ACYL-MALONYL CONDENSING ENZYME-RELATED"/>
    <property type="match status" value="1"/>
</dbReference>
<feature type="transmembrane region" description="Helical" evidence="1">
    <location>
        <begin position="97"/>
        <end position="114"/>
    </location>
</feature>
<dbReference type="InterPro" id="IPR000620">
    <property type="entry name" value="EamA_dom"/>
</dbReference>
<dbReference type="PANTHER" id="PTHR22911:SF103">
    <property type="entry name" value="BLR2811 PROTEIN"/>
    <property type="match status" value="1"/>
</dbReference>
<comment type="caution">
    <text evidence="3">The sequence shown here is derived from an EMBL/GenBank/DDBJ whole genome shotgun (WGS) entry which is preliminary data.</text>
</comment>
<dbReference type="AlphaFoldDB" id="A0A4U1BHE2"/>
<sequence length="288" mass="30627">MNADSRALLLLVVGNLAAALSDVAVKCLDGGVPPFQYLFIRQLVATLLVLPLWLTLPAVKRSPGPIRLALVRAHLILVGAAGMVVALSHLPLATANAVFYAAPLLMLPLSVWLLGERPGRARVLATLAGFAGVMLVLRPSQFHWAALFALGTALTLALFNLLVRRLPPGQSPLATVFWTNLLCLPVAALLAAVNWVALDAVQLQWIVASALGMLTYNALAVVAYRLAQASAIALAEYSGLLFVALFGVMWFAEVPDSLSLLGIALIVLPIGLISIDGRRWRRQGGRAV</sequence>
<protein>
    <submittedName>
        <fullName evidence="3">DMT family transporter</fullName>
    </submittedName>
</protein>
<evidence type="ECO:0000313" key="3">
    <source>
        <dbReference type="EMBL" id="TKB50661.1"/>
    </source>
</evidence>
<accession>A0A4U1BHE2</accession>
<evidence type="ECO:0000259" key="2">
    <source>
        <dbReference type="Pfam" id="PF00892"/>
    </source>
</evidence>
<feature type="transmembrane region" description="Helical" evidence="1">
    <location>
        <begin position="144"/>
        <end position="163"/>
    </location>
</feature>
<keyword evidence="1" id="KW-1133">Transmembrane helix</keyword>
<evidence type="ECO:0000256" key="1">
    <source>
        <dbReference type="SAM" id="Phobius"/>
    </source>
</evidence>
<keyword evidence="4" id="KW-1185">Reference proteome</keyword>
<feature type="domain" description="EamA" evidence="2">
    <location>
        <begin position="7"/>
        <end position="137"/>
    </location>
</feature>
<feature type="transmembrane region" description="Helical" evidence="1">
    <location>
        <begin position="175"/>
        <end position="197"/>
    </location>
</feature>
<dbReference type="SUPFAM" id="SSF103481">
    <property type="entry name" value="Multidrug resistance efflux transporter EmrE"/>
    <property type="match status" value="2"/>
</dbReference>
<dbReference type="EMBL" id="SWCI01000002">
    <property type="protein sequence ID" value="TKB50661.1"/>
    <property type="molecule type" value="Genomic_DNA"/>
</dbReference>
<feature type="domain" description="EamA" evidence="2">
    <location>
        <begin position="144"/>
        <end position="274"/>
    </location>
</feature>
<dbReference type="Pfam" id="PF00892">
    <property type="entry name" value="EamA"/>
    <property type="match status" value="2"/>
</dbReference>